<protein>
    <recommendedName>
        <fullName evidence="4">D-glucuronyl C5-epimerase C-terminus</fullName>
    </recommendedName>
</protein>
<name>A0A1M6J5R8_9FIRM</name>
<dbReference type="InterPro" id="IPR008928">
    <property type="entry name" value="6-hairpin_glycosidase_sf"/>
</dbReference>
<sequence length="502" mass="58995">MPRLRGKRCLICIIIIFMFMTVQVHSSATALEAFNQEFVRSQSKDFQLVPVFQDARQFAQAEERVYGWDVVQGKQPMGRLTMNQYRLANGDLYYYLRYLPQQSDKRSLMLSIPVELTDFTYRYVTYPLGYDFSKSQWSEIVSGNKETKLPKESMYIDDTAASYYLSYIDVFELQDKGVKKERYDLGKALRIGDECLLLEFPNIKGTSVEQWGVLSQERLVDWEDSMAPIHLRMADLNRVRKQGQEGIYYFTPSSYYPTSPTSFWFNPAHHIGELFIRTEGARFFEDFGLVSLYKAVRSQNQRGYWWSTPRSNWLMQDYGIDSSFYDTRFSTDAAIFLLKGYDKYQDPVFLEAGKKYGDYLLQFAENHHFETVNGGWLIMDYGHDMKPEAVTHVSLNHLVTEMNFLYHLYILTEEEAYYTLAGKIKQAVKDTRFSWIKENGDLWYAYMTDGTYGKQDYPVLTLKDLRISQGFFEKVDGYRDDDFEMLILSKENYLKANNLPLW</sequence>
<evidence type="ECO:0000313" key="2">
    <source>
        <dbReference type="EMBL" id="SHJ41971.1"/>
    </source>
</evidence>
<feature type="chain" id="PRO_5038857897" description="D-glucuronyl C5-epimerase C-terminus" evidence="1">
    <location>
        <begin position="25"/>
        <end position="502"/>
    </location>
</feature>
<accession>A0A1M6J5R8</accession>
<keyword evidence="3" id="KW-1185">Reference proteome</keyword>
<reference evidence="3" key="1">
    <citation type="submission" date="2016-11" db="EMBL/GenBank/DDBJ databases">
        <authorList>
            <person name="Varghese N."/>
            <person name="Submissions S."/>
        </authorList>
    </citation>
    <scope>NUCLEOTIDE SEQUENCE [LARGE SCALE GENOMIC DNA]</scope>
    <source>
        <strain evidence="3">DSM 17957</strain>
    </source>
</reference>
<feature type="signal peptide" evidence="1">
    <location>
        <begin position="1"/>
        <end position="24"/>
    </location>
</feature>
<dbReference type="RefSeq" id="WP_190014394.1">
    <property type="nucleotide sequence ID" value="NZ_FQZV01000024.1"/>
</dbReference>
<gene>
    <name evidence="2" type="ORF">SAMN02745975_02048</name>
</gene>
<proteinExistence type="predicted"/>
<organism evidence="2 3">
    <name type="scientific">Geosporobacter subterraneus DSM 17957</name>
    <dbReference type="NCBI Taxonomy" id="1121919"/>
    <lineage>
        <taxon>Bacteria</taxon>
        <taxon>Bacillati</taxon>
        <taxon>Bacillota</taxon>
        <taxon>Clostridia</taxon>
        <taxon>Peptostreptococcales</taxon>
        <taxon>Thermotaleaceae</taxon>
        <taxon>Geosporobacter</taxon>
    </lineage>
</organism>
<dbReference type="GO" id="GO:0005975">
    <property type="term" value="P:carbohydrate metabolic process"/>
    <property type="evidence" value="ECO:0007669"/>
    <property type="project" value="InterPro"/>
</dbReference>
<evidence type="ECO:0008006" key="4">
    <source>
        <dbReference type="Google" id="ProtNLM"/>
    </source>
</evidence>
<dbReference type="SUPFAM" id="SSF48208">
    <property type="entry name" value="Six-hairpin glycosidases"/>
    <property type="match status" value="1"/>
</dbReference>
<dbReference type="EMBL" id="FQZV01000024">
    <property type="protein sequence ID" value="SHJ41971.1"/>
    <property type="molecule type" value="Genomic_DNA"/>
</dbReference>
<keyword evidence="1" id="KW-0732">Signal</keyword>
<dbReference type="Proteomes" id="UP000184536">
    <property type="component" value="Unassembled WGS sequence"/>
</dbReference>
<evidence type="ECO:0000313" key="3">
    <source>
        <dbReference type="Proteomes" id="UP000184536"/>
    </source>
</evidence>
<evidence type="ECO:0000256" key="1">
    <source>
        <dbReference type="SAM" id="SignalP"/>
    </source>
</evidence>
<dbReference type="STRING" id="1121919.SAMN02745975_02048"/>
<dbReference type="AlphaFoldDB" id="A0A1M6J5R8"/>